<dbReference type="Pfam" id="PF00975">
    <property type="entry name" value="Thioesterase"/>
    <property type="match status" value="1"/>
</dbReference>
<evidence type="ECO:0000313" key="4">
    <source>
        <dbReference type="EMBL" id="MER6169297.1"/>
    </source>
</evidence>
<keyword evidence="1" id="KW-0596">Phosphopantetheine</keyword>
<dbReference type="SMART" id="SM00823">
    <property type="entry name" value="PKS_PP"/>
    <property type="match status" value="1"/>
</dbReference>
<dbReference type="Proteomes" id="UP001496720">
    <property type="component" value="Unassembled WGS sequence"/>
</dbReference>
<dbReference type="SUPFAM" id="SSF47336">
    <property type="entry name" value="ACP-like"/>
    <property type="match status" value="1"/>
</dbReference>
<reference evidence="4 5" key="1">
    <citation type="submission" date="2024-06" db="EMBL/GenBank/DDBJ databases">
        <title>The Natural Products Discovery Center: Release of the First 8490 Sequenced Strains for Exploring Actinobacteria Biosynthetic Diversity.</title>
        <authorList>
            <person name="Kalkreuter E."/>
            <person name="Kautsar S.A."/>
            <person name="Yang D."/>
            <person name="Bader C.D."/>
            <person name="Teijaro C.N."/>
            <person name="Fluegel L."/>
            <person name="Davis C.M."/>
            <person name="Simpson J.R."/>
            <person name="Lauterbach L."/>
            <person name="Steele A.D."/>
            <person name="Gui C."/>
            <person name="Meng S."/>
            <person name="Li G."/>
            <person name="Viehrig K."/>
            <person name="Ye F."/>
            <person name="Su P."/>
            <person name="Kiefer A.F."/>
            <person name="Nichols A."/>
            <person name="Cepeda A.J."/>
            <person name="Yan W."/>
            <person name="Fan B."/>
            <person name="Jiang Y."/>
            <person name="Adhikari A."/>
            <person name="Zheng C.-J."/>
            <person name="Schuster L."/>
            <person name="Cowan T.M."/>
            <person name="Smanski M.J."/>
            <person name="Chevrette M.G."/>
            <person name="De Carvalho L.P.S."/>
            <person name="Shen B."/>
        </authorList>
    </citation>
    <scope>NUCLEOTIDE SEQUENCE [LARGE SCALE GENOMIC DNA]</scope>
    <source>
        <strain evidence="4 5">NPDC001615</strain>
    </source>
</reference>
<dbReference type="PANTHER" id="PTHR45527:SF1">
    <property type="entry name" value="FATTY ACID SYNTHASE"/>
    <property type="match status" value="1"/>
</dbReference>
<dbReference type="SUPFAM" id="SSF53474">
    <property type="entry name" value="alpha/beta-Hydrolases"/>
    <property type="match status" value="1"/>
</dbReference>
<keyword evidence="5" id="KW-1185">Reference proteome</keyword>
<dbReference type="GO" id="GO:0016787">
    <property type="term" value="F:hydrolase activity"/>
    <property type="evidence" value="ECO:0007669"/>
    <property type="project" value="UniProtKB-KW"/>
</dbReference>
<evidence type="ECO:0000259" key="3">
    <source>
        <dbReference type="PROSITE" id="PS50075"/>
    </source>
</evidence>
<gene>
    <name evidence="4" type="ORF">ABT188_32925</name>
</gene>
<evidence type="ECO:0000256" key="2">
    <source>
        <dbReference type="ARBA" id="ARBA00022553"/>
    </source>
</evidence>
<evidence type="ECO:0000313" key="5">
    <source>
        <dbReference type="Proteomes" id="UP001496720"/>
    </source>
</evidence>
<proteinExistence type="predicted"/>
<dbReference type="Pfam" id="PF00550">
    <property type="entry name" value="PP-binding"/>
    <property type="match status" value="1"/>
</dbReference>
<keyword evidence="4" id="KW-0378">Hydrolase</keyword>
<dbReference type="InterPro" id="IPR020806">
    <property type="entry name" value="PKS_PP-bd"/>
</dbReference>
<organism evidence="4 5">
    <name type="scientific">Streptomyces violaceorubidus</name>
    <dbReference type="NCBI Taxonomy" id="284042"/>
    <lineage>
        <taxon>Bacteria</taxon>
        <taxon>Bacillati</taxon>
        <taxon>Actinomycetota</taxon>
        <taxon>Actinomycetes</taxon>
        <taxon>Kitasatosporales</taxon>
        <taxon>Streptomycetaceae</taxon>
        <taxon>Streptomyces</taxon>
    </lineage>
</organism>
<dbReference type="Gene3D" id="3.40.50.1820">
    <property type="entry name" value="alpha/beta hydrolase"/>
    <property type="match status" value="1"/>
</dbReference>
<dbReference type="InterPro" id="IPR020802">
    <property type="entry name" value="TesA-like"/>
</dbReference>
<dbReference type="InterPro" id="IPR001031">
    <property type="entry name" value="Thioesterase"/>
</dbReference>
<keyword evidence="2" id="KW-0597">Phosphoprotein</keyword>
<evidence type="ECO:0000256" key="1">
    <source>
        <dbReference type="ARBA" id="ARBA00022450"/>
    </source>
</evidence>
<sequence length="382" mass="41419">MTGASAPPEHAGSAAAGSPQEYLLCRLFAEVLDRESVGVSDDFFELGGNSLLATQLVLKVRAALGAELSIRALLDAPSPAALSLMLELPSGVSSALDVLLPLRRPGSRPALFCVHPATGLSWSYAGLLRHLPDRPVVGLQARVLTDPAYRPKSVEELAADYLSSVTELQPTGPYHLLGWSFGGRVAFEMAASLQRAGQQVGAVVLLDSSPPPKAPYEASTDDFDQDRVLRELFLSILAETTPIEASRWEDKGLAEIKAELDRLNSPYALLKDEHFERMFQANKWNYVLSRRYVPKEKLAGRVVYVSALDPEQSDGTDPEGKAEQWAVHVDGDTVVWPVTGTHNGLTSGDSLAQFGRLLAEELERADTDHAVDHPYQAELTGQ</sequence>
<name>A0ABV1T5P2_9ACTN</name>
<accession>A0ABV1T5P2</accession>
<protein>
    <submittedName>
        <fullName evidence="4">Alpha/beta fold hydrolase</fullName>
    </submittedName>
</protein>
<dbReference type="InterPro" id="IPR009081">
    <property type="entry name" value="PP-bd_ACP"/>
</dbReference>
<dbReference type="SMART" id="SM00824">
    <property type="entry name" value="PKS_TE"/>
    <property type="match status" value="1"/>
</dbReference>
<dbReference type="InterPro" id="IPR036736">
    <property type="entry name" value="ACP-like_sf"/>
</dbReference>
<dbReference type="PROSITE" id="PS50075">
    <property type="entry name" value="CARRIER"/>
    <property type="match status" value="1"/>
</dbReference>
<dbReference type="RefSeq" id="WP_352150476.1">
    <property type="nucleotide sequence ID" value="NZ_JBEOZY010000063.1"/>
</dbReference>
<dbReference type="InterPro" id="IPR029058">
    <property type="entry name" value="AB_hydrolase_fold"/>
</dbReference>
<comment type="caution">
    <text evidence="4">The sequence shown here is derived from an EMBL/GenBank/DDBJ whole genome shotgun (WGS) entry which is preliminary data.</text>
</comment>
<dbReference type="PANTHER" id="PTHR45527">
    <property type="entry name" value="NONRIBOSOMAL PEPTIDE SYNTHETASE"/>
    <property type="match status" value="1"/>
</dbReference>
<dbReference type="EMBL" id="JBEOZY010000063">
    <property type="protein sequence ID" value="MER6169297.1"/>
    <property type="molecule type" value="Genomic_DNA"/>
</dbReference>
<feature type="domain" description="Carrier" evidence="3">
    <location>
        <begin position="15"/>
        <end position="90"/>
    </location>
</feature>